<name>A0A6J7KL35_9ZZZZ</name>
<gene>
    <name evidence="1" type="ORF">UFOPK3564_03719</name>
</gene>
<dbReference type="AlphaFoldDB" id="A0A6J7KL35"/>
<evidence type="ECO:0000313" key="1">
    <source>
        <dbReference type="EMBL" id="CAB4955219.1"/>
    </source>
</evidence>
<reference evidence="1" key="1">
    <citation type="submission" date="2020-05" db="EMBL/GenBank/DDBJ databases">
        <authorList>
            <person name="Chiriac C."/>
            <person name="Salcher M."/>
            <person name="Ghai R."/>
            <person name="Kavagutti S V."/>
        </authorList>
    </citation>
    <scope>NUCLEOTIDE SEQUENCE</scope>
</reference>
<proteinExistence type="predicted"/>
<dbReference type="EMBL" id="CAFBMK010000391">
    <property type="protein sequence ID" value="CAB4955219.1"/>
    <property type="molecule type" value="Genomic_DNA"/>
</dbReference>
<sequence length="167" mass="19250">MSDLGERPTNGTAPADAIARFSDGQDHLRRWVRRLADQDPVFAEVSMLRPPTDRAFQSATYLLTADHELWGAFQDRVTEERSAQAASVEALALFGYDPDRRPSAAVRSERYWRPVQIDLLVWTSFCWTDHWFDGPTAVPRALTTPLFERWLTALWIHKDHHPEPENH</sequence>
<organism evidence="1">
    <name type="scientific">freshwater metagenome</name>
    <dbReference type="NCBI Taxonomy" id="449393"/>
    <lineage>
        <taxon>unclassified sequences</taxon>
        <taxon>metagenomes</taxon>
        <taxon>ecological metagenomes</taxon>
    </lineage>
</organism>
<protein>
    <submittedName>
        <fullName evidence="1">Unannotated protein</fullName>
    </submittedName>
</protein>
<accession>A0A6J7KL35</accession>